<evidence type="ECO:0000313" key="1">
    <source>
        <dbReference type="EMBL" id="VDN18456.1"/>
    </source>
</evidence>
<sequence>MMTAKSAREDRRKYWTEIATSMEQASNVGDTQKLYQRIYQASGKLSSLNDSVHDANGGFLVDNVTKVEHWCEHFEHLNFDMEPSTPCSLLQQSLLHLPLIQCHATRLMQKKSPMP</sequence>
<dbReference type="AlphaFoldDB" id="A0A3P7PJQ5"/>
<evidence type="ECO:0000313" key="2">
    <source>
        <dbReference type="Proteomes" id="UP000281553"/>
    </source>
</evidence>
<name>A0A3P7PJQ5_DIBLA</name>
<dbReference type="EMBL" id="UYRU01069203">
    <property type="protein sequence ID" value="VDN18456.1"/>
    <property type="molecule type" value="Genomic_DNA"/>
</dbReference>
<reference evidence="1 2" key="1">
    <citation type="submission" date="2018-11" db="EMBL/GenBank/DDBJ databases">
        <authorList>
            <consortium name="Pathogen Informatics"/>
        </authorList>
    </citation>
    <scope>NUCLEOTIDE SEQUENCE [LARGE SCALE GENOMIC DNA]</scope>
</reference>
<gene>
    <name evidence="1" type="ORF">DILT_LOCUS13188</name>
</gene>
<accession>A0A3P7PJQ5</accession>
<protein>
    <submittedName>
        <fullName evidence="1">Uncharacterized protein</fullName>
    </submittedName>
</protein>
<organism evidence="1 2">
    <name type="scientific">Dibothriocephalus latus</name>
    <name type="common">Fish tapeworm</name>
    <name type="synonym">Diphyllobothrium latum</name>
    <dbReference type="NCBI Taxonomy" id="60516"/>
    <lineage>
        <taxon>Eukaryota</taxon>
        <taxon>Metazoa</taxon>
        <taxon>Spiralia</taxon>
        <taxon>Lophotrochozoa</taxon>
        <taxon>Platyhelminthes</taxon>
        <taxon>Cestoda</taxon>
        <taxon>Eucestoda</taxon>
        <taxon>Diphyllobothriidea</taxon>
        <taxon>Diphyllobothriidae</taxon>
        <taxon>Dibothriocephalus</taxon>
    </lineage>
</organism>
<dbReference type="Proteomes" id="UP000281553">
    <property type="component" value="Unassembled WGS sequence"/>
</dbReference>
<keyword evidence="2" id="KW-1185">Reference proteome</keyword>
<dbReference type="OrthoDB" id="6264056at2759"/>
<proteinExistence type="predicted"/>